<dbReference type="PROSITE" id="PS51375">
    <property type="entry name" value="PPR"/>
    <property type="match status" value="5"/>
</dbReference>
<dbReference type="Proteomes" id="UP000541444">
    <property type="component" value="Unassembled WGS sequence"/>
</dbReference>
<evidence type="ECO:0008006" key="5">
    <source>
        <dbReference type="Google" id="ProtNLM"/>
    </source>
</evidence>
<dbReference type="Pfam" id="PF01535">
    <property type="entry name" value="PPR"/>
    <property type="match status" value="2"/>
</dbReference>
<dbReference type="AlphaFoldDB" id="A0A7J7P462"/>
<dbReference type="InterPro" id="IPR002885">
    <property type="entry name" value="PPR_rpt"/>
</dbReference>
<dbReference type="FunFam" id="1.25.40.10:FF:000344">
    <property type="entry name" value="Pentatricopeptide repeat-containing protein"/>
    <property type="match status" value="2"/>
</dbReference>
<dbReference type="Pfam" id="PF13041">
    <property type="entry name" value="PPR_2"/>
    <property type="match status" value="4"/>
</dbReference>
<feature type="repeat" description="PPR" evidence="2">
    <location>
        <begin position="64"/>
        <end position="94"/>
    </location>
</feature>
<evidence type="ECO:0000313" key="3">
    <source>
        <dbReference type="EMBL" id="KAF6174052.1"/>
    </source>
</evidence>
<evidence type="ECO:0000256" key="1">
    <source>
        <dbReference type="ARBA" id="ARBA00022737"/>
    </source>
</evidence>
<dbReference type="InterPro" id="IPR046848">
    <property type="entry name" value="E_motif"/>
</dbReference>
<dbReference type="Pfam" id="PF20431">
    <property type="entry name" value="E_motif"/>
    <property type="match status" value="1"/>
</dbReference>
<comment type="caution">
    <text evidence="3">The sequence shown here is derived from an EMBL/GenBank/DDBJ whole genome shotgun (WGS) entry which is preliminary data.</text>
</comment>
<dbReference type="InterPro" id="IPR046960">
    <property type="entry name" value="PPR_At4g14850-like_plant"/>
</dbReference>
<feature type="repeat" description="PPR" evidence="2">
    <location>
        <begin position="401"/>
        <end position="435"/>
    </location>
</feature>
<proteinExistence type="predicted"/>
<accession>A0A7J7P462</accession>
<dbReference type="InterPro" id="IPR011990">
    <property type="entry name" value="TPR-like_helical_dom_sf"/>
</dbReference>
<sequence>MVVGSTENGLYLDGFKYFCEMQENGIRPDKFTYSAAVQSCIGLGSVELGEIVHAQIVKSGFSGNVFVSTSLVNMYAKCGELEDSVRVFNAMHERNQVSWNSMISGLVSNGLHLEAYDHFIEMKKEGFAPTIYTFASVLKAVGKLGNASKGREVHESVTEFGMKSSILVGTALIDMYSKCGCLSQARLAFDLNFTDCKANMPWNAVISAYSQCGQSKEALKLFTTMCLKNVELDHFTYASVFNAIANYKYLQFVKEVHAVVVKSGYDSRVLNVNNAMANAYSKCGSLEDARIVFERMEERDLVSWTTMVTAHATNLEGDKALAYFSQMREEGFTPNEFTIASVLVGCASLGLLEYGRHVHNLLCKTQLGGQECVESALIDMYAKCGNLIDAEKVFEKVVNPDVVSWTAIISGHAQHGSAEKALQLFKKMEEVGVRANSVTLLCVLFACSHSGLVKEGLHHFQLMEEKYGVVPEMEHYACVIDILGRVGRLNDAVEFIRTMPMKPSEMVWQTLLAACRVHGNVELGEVAAKELIAIKPDYSATYVLLSNTYIEKGSLEDAQSLRDMMRDRGVKKEPGLSWISVKGAVHKFFSGDQYHPQKEEIFAKLDGLREKMKAMGYVPDLKYVLLDVE</sequence>
<dbReference type="GO" id="GO:0003723">
    <property type="term" value="F:RNA binding"/>
    <property type="evidence" value="ECO:0007669"/>
    <property type="project" value="InterPro"/>
</dbReference>
<dbReference type="FunFam" id="1.25.40.10:FF:001093">
    <property type="entry name" value="Pentatricopeptide repeat-containing protein At2g34400"/>
    <property type="match status" value="1"/>
</dbReference>
<feature type="repeat" description="PPR" evidence="2">
    <location>
        <begin position="300"/>
        <end position="334"/>
    </location>
</feature>
<gene>
    <name evidence="3" type="ORF">GIB67_020234</name>
</gene>
<dbReference type="PANTHER" id="PTHR47926:SF395">
    <property type="entry name" value="TETRATRICOPEPTIDE-LIKE HELICAL DOMAIN, DYW DOMAIN PROTEIN-RELATED"/>
    <property type="match status" value="1"/>
</dbReference>
<dbReference type="SUPFAM" id="SSF48452">
    <property type="entry name" value="TPR-like"/>
    <property type="match status" value="1"/>
</dbReference>
<organism evidence="3 4">
    <name type="scientific">Kingdonia uniflora</name>
    <dbReference type="NCBI Taxonomy" id="39325"/>
    <lineage>
        <taxon>Eukaryota</taxon>
        <taxon>Viridiplantae</taxon>
        <taxon>Streptophyta</taxon>
        <taxon>Embryophyta</taxon>
        <taxon>Tracheophyta</taxon>
        <taxon>Spermatophyta</taxon>
        <taxon>Magnoliopsida</taxon>
        <taxon>Ranunculales</taxon>
        <taxon>Circaeasteraceae</taxon>
        <taxon>Kingdonia</taxon>
    </lineage>
</organism>
<feature type="repeat" description="PPR" evidence="2">
    <location>
        <begin position="95"/>
        <end position="129"/>
    </location>
</feature>
<evidence type="ECO:0000256" key="2">
    <source>
        <dbReference type="PROSITE-ProRule" id="PRU00708"/>
    </source>
</evidence>
<name>A0A7J7P462_9MAGN</name>
<dbReference type="GO" id="GO:0009451">
    <property type="term" value="P:RNA modification"/>
    <property type="evidence" value="ECO:0007669"/>
    <property type="project" value="InterPro"/>
</dbReference>
<reference evidence="3 4" key="1">
    <citation type="journal article" date="2020" name="IScience">
        <title>Genome Sequencing of the Endangered Kingdonia uniflora (Circaeasteraceae, Ranunculales) Reveals Potential Mechanisms of Evolutionary Specialization.</title>
        <authorList>
            <person name="Sun Y."/>
            <person name="Deng T."/>
            <person name="Zhang A."/>
            <person name="Moore M.J."/>
            <person name="Landis J.B."/>
            <person name="Lin N."/>
            <person name="Zhang H."/>
            <person name="Zhang X."/>
            <person name="Huang J."/>
            <person name="Zhang X."/>
            <person name="Sun H."/>
            <person name="Wang H."/>
        </authorList>
    </citation>
    <scope>NUCLEOTIDE SEQUENCE [LARGE SCALE GENOMIC DNA]</scope>
    <source>
        <strain evidence="3">TB1705</strain>
        <tissue evidence="3">Leaf</tissue>
    </source>
</reference>
<dbReference type="PANTHER" id="PTHR47926">
    <property type="entry name" value="PENTATRICOPEPTIDE REPEAT-CONTAINING PROTEIN"/>
    <property type="match status" value="1"/>
</dbReference>
<feature type="repeat" description="PPR" evidence="2">
    <location>
        <begin position="198"/>
        <end position="232"/>
    </location>
</feature>
<dbReference type="OrthoDB" id="185373at2759"/>
<dbReference type="Gene3D" id="1.25.40.10">
    <property type="entry name" value="Tetratricopeptide repeat domain"/>
    <property type="match status" value="3"/>
</dbReference>
<keyword evidence="1" id="KW-0677">Repeat</keyword>
<dbReference type="NCBIfam" id="TIGR00756">
    <property type="entry name" value="PPR"/>
    <property type="match status" value="4"/>
</dbReference>
<evidence type="ECO:0000313" key="4">
    <source>
        <dbReference type="Proteomes" id="UP000541444"/>
    </source>
</evidence>
<keyword evidence="4" id="KW-1185">Reference proteome</keyword>
<protein>
    <recommendedName>
        <fullName evidence="5">Pentatricopeptide repeat-containing protein</fullName>
    </recommendedName>
</protein>
<dbReference type="EMBL" id="JACGCM010000304">
    <property type="protein sequence ID" value="KAF6174052.1"/>
    <property type="molecule type" value="Genomic_DNA"/>
</dbReference>